<evidence type="ECO:0000313" key="6">
    <source>
        <dbReference type="Proteomes" id="UP000014071"/>
    </source>
</evidence>
<dbReference type="PANTHER" id="PTHR12689:SF4">
    <property type="entry name" value="PROTEIN AAR2 HOMOLOG"/>
    <property type="match status" value="1"/>
</dbReference>
<dbReference type="InterPro" id="IPR007946">
    <property type="entry name" value="AAR2"/>
</dbReference>
<dbReference type="Pfam" id="PF20981">
    <property type="entry name" value="AAR2_1st"/>
    <property type="match status" value="1"/>
</dbReference>
<dbReference type="InterPro" id="IPR038514">
    <property type="entry name" value="AAR2_C_sf"/>
</dbReference>
<dbReference type="EMBL" id="DF238808">
    <property type="protein sequence ID" value="GAC97083.1"/>
    <property type="molecule type" value="Genomic_DNA"/>
</dbReference>
<name>R9P6P7_PSEHS</name>
<sequence>MPREEASAKLLLQGLPPRTQVSLDAHPEVYLTNEHFAGIKSLAPGWHCISWSIASSELSSNEGSQAVPATSSIRNVLLKWFDDDEISVRELDRTEERLIVPDQRASPSHAASGSAIGRSKHRRLSRTIDPTSSPLEATLITPDVLSSVEPRLLPYSVEARELWRKATLHLSRDQGRVGRQIVARVLGVDASTGDSTTDSLATGPSTAREITNEETLSHPGSTSGRKEDGKLIWGKSRPQAEITEVAVDGEDACAENDLAKSTTRKRSFSTELTEDADDDEALLFTSFDLRRSWPARSIGAEITRWNEDKSWLLQDVTRRSHLGIAQSVNRETSWYLALLCEFELAFVLFITANNAYAFDQWKDLIVLFCRSSSLIGAQSAFQLHPSAATSMSDFQNDTAVDLTAHIAFLTTLHTHLLILPTDFWSSQSTTQQETHLLKQLDVLRANIARSLSTPSQLQHKVDEAHREQLVKAWRSLSHTTASTFGWTLDSRLDEEAEVQDDIEAEEGEDAPVIVNL</sequence>
<proteinExistence type="inferred from homology"/>
<evidence type="ECO:0000259" key="4">
    <source>
        <dbReference type="Pfam" id="PF20981"/>
    </source>
</evidence>
<evidence type="ECO:0000259" key="3">
    <source>
        <dbReference type="Pfam" id="PF05282"/>
    </source>
</evidence>
<organism evidence="5 6">
    <name type="scientific">Pseudozyma hubeiensis (strain SY62)</name>
    <name type="common">Yeast</name>
    <dbReference type="NCBI Taxonomy" id="1305764"/>
    <lineage>
        <taxon>Eukaryota</taxon>
        <taxon>Fungi</taxon>
        <taxon>Dikarya</taxon>
        <taxon>Basidiomycota</taxon>
        <taxon>Ustilaginomycotina</taxon>
        <taxon>Ustilaginomycetes</taxon>
        <taxon>Ustilaginales</taxon>
        <taxon>Ustilaginaceae</taxon>
        <taxon>Pseudozyma</taxon>
    </lineage>
</organism>
<dbReference type="eggNOG" id="KOG3937">
    <property type="taxonomic scope" value="Eukaryota"/>
</dbReference>
<evidence type="ECO:0000313" key="5">
    <source>
        <dbReference type="EMBL" id="GAC97083.1"/>
    </source>
</evidence>
<feature type="domain" description="AAR2 C-terminal" evidence="3">
    <location>
        <begin position="284"/>
        <end position="489"/>
    </location>
</feature>
<keyword evidence="6" id="KW-1185">Reference proteome</keyword>
<dbReference type="OrthoDB" id="201752at2759"/>
<gene>
    <name evidence="5" type="ORF">PHSY_004667</name>
</gene>
<feature type="region of interest" description="Disordered" evidence="2">
    <location>
        <begin position="191"/>
        <end position="229"/>
    </location>
</feature>
<dbReference type="STRING" id="1305764.R9P6P7"/>
<dbReference type="CDD" id="cd13777">
    <property type="entry name" value="Aar2_N"/>
    <property type="match status" value="1"/>
</dbReference>
<dbReference type="RefSeq" id="XP_012190670.1">
    <property type="nucleotide sequence ID" value="XM_012335280.1"/>
</dbReference>
<dbReference type="InterPro" id="IPR033647">
    <property type="entry name" value="Aar2_N"/>
</dbReference>
<dbReference type="GO" id="GO:0000244">
    <property type="term" value="P:spliceosomal tri-snRNP complex assembly"/>
    <property type="evidence" value="ECO:0007669"/>
    <property type="project" value="TreeGrafter"/>
</dbReference>
<dbReference type="CDD" id="cd13778">
    <property type="entry name" value="Aar2_C"/>
    <property type="match status" value="1"/>
</dbReference>
<feature type="domain" description="AAR2 N-terminal" evidence="4">
    <location>
        <begin position="8"/>
        <end position="186"/>
    </location>
</feature>
<protein>
    <submittedName>
        <fullName evidence="5">Uncharacterized protein</fullName>
    </submittedName>
</protein>
<accession>R9P6P7</accession>
<dbReference type="Pfam" id="PF05282">
    <property type="entry name" value="AAR2"/>
    <property type="match status" value="1"/>
</dbReference>
<dbReference type="PANTHER" id="PTHR12689">
    <property type="entry name" value="A1 CISTRON SPLICING FACTOR AAR2-RELATED"/>
    <property type="match status" value="1"/>
</dbReference>
<dbReference type="InterPro" id="IPR033648">
    <property type="entry name" value="AAR2_C"/>
</dbReference>
<dbReference type="GeneID" id="24109949"/>
<feature type="compositionally biased region" description="Polar residues" evidence="2">
    <location>
        <begin position="192"/>
        <end position="209"/>
    </location>
</feature>
<dbReference type="HOGENOM" id="CLU_526979_0_0_1"/>
<dbReference type="AlphaFoldDB" id="R9P6P7"/>
<dbReference type="Proteomes" id="UP000014071">
    <property type="component" value="Unassembled WGS sequence"/>
</dbReference>
<evidence type="ECO:0000256" key="1">
    <source>
        <dbReference type="ARBA" id="ARBA00006281"/>
    </source>
</evidence>
<comment type="similarity">
    <text evidence="1">Belongs to the AAR2 family.</text>
</comment>
<evidence type="ECO:0000256" key="2">
    <source>
        <dbReference type="SAM" id="MobiDB-lite"/>
    </source>
</evidence>
<dbReference type="Gene3D" id="1.25.40.550">
    <property type="entry name" value="Aar2, C-terminal domain-like"/>
    <property type="match status" value="1"/>
</dbReference>
<reference evidence="6" key="1">
    <citation type="journal article" date="2013" name="Genome Announc.">
        <title>Draft genome sequence of the basidiomycetous yeast-like fungus Pseudozyma hubeiensis SY62, which produces an abundant amount of the biosurfactant mannosylerythritol lipids.</title>
        <authorList>
            <person name="Konishi M."/>
            <person name="Hatada Y."/>
            <person name="Horiuchi J."/>
        </authorList>
    </citation>
    <scope>NUCLEOTIDE SEQUENCE [LARGE SCALE GENOMIC DNA]</scope>
    <source>
        <strain evidence="6">SY62</strain>
    </source>
</reference>
<feature type="region of interest" description="Disordered" evidence="2">
    <location>
        <begin position="104"/>
        <end position="129"/>
    </location>
</feature>